<dbReference type="PATRIC" id="fig|913242.3.peg.663"/>
<dbReference type="GO" id="GO:0008967">
    <property type="term" value="F:phosphoglycolate phosphatase activity"/>
    <property type="evidence" value="ECO:0007669"/>
    <property type="project" value="TreeGrafter"/>
</dbReference>
<keyword evidence="4 12" id="KW-0460">Magnesium</keyword>
<gene>
    <name evidence="12" type="primary">phnX</name>
    <name evidence="13" type="ORF">LTSEMON_0664</name>
</gene>
<evidence type="ECO:0000256" key="5">
    <source>
        <dbReference type="ARBA" id="ARBA00023270"/>
    </source>
</evidence>
<dbReference type="SUPFAM" id="SSF56784">
    <property type="entry name" value="HAD-like"/>
    <property type="match status" value="1"/>
</dbReference>
<evidence type="ECO:0000256" key="1">
    <source>
        <dbReference type="ARBA" id="ARBA00011738"/>
    </source>
</evidence>
<evidence type="ECO:0000256" key="11">
    <source>
        <dbReference type="ARBA" id="ARBA00075636"/>
    </source>
</evidence>
<keyword evidence="5 12" id="KW-0704">Schiff base</keyword>
<dbReference type="GO" id="GO:0019700">
    <property type="term" value="P:organic phosphonate catabolic process"/>
    <property type="evidence" value="ECO:0007669"/>
    <property type="project" value="InterPro"/>
</dbReference>
<evidence type="ECO:0000256" key="10">
    <source>
        <dbReference type="ARBA" id="ARBA00069401"/>
    </source>
</evidence>
<evidence type="ECO:0000256" key="2">
    <source>
        <dbReference type="ARBA" id="ARBA00022723"/>
    </source>
</evidence>
<dbReference type="GO" id="GO:0050194">
    <property type="term" value="F:phosphonoacetaldehyde hydrolase activity"/>
    <property type="evidence" value="ECO:0007669"/>
    <property type="project" value="UniProtKB-UniRule"/>
</dbReference>
<dbReference type="FunFam" id="3.40.50.1000:FF:000072">
    <property type="entry name" value="Phosphonoacetaldehyde hydrolase"/>
    <property type="match status" value="1"/>
</dbReference>
<comment type="function">
    <text evidence="7 12">Involved in phosphonate degradation.</text>
</comment>
<dbReference type="EC" id="3.11.1.1" evidence="9 12"/>
<sequence>MMNRIHAVILDWAGTTVDFGSFAPTQIPQIFVEAFRQPTQIFVEAFRQAFDVEITLAEARVPMGLGKWQHIEALGKLPAVDARWQAKFGRSMSAADIDAIYAAFMPLQIAKVVDFSSPIAGVIDTIAALRAEGIKIGSCSGYPRAVMERLVPAAAEHGYRPDHWVATDDLAAGGRPGPWMALQNVIALGIDAVAHCVKVDDAAPGISEGLNAGMWTVGLAVSGNEFGATWDAYQTMSKEDVAVRREHAASKLYAAGAHYVVDSLADLPGVIAHINARLAQGERP</sequence>
<feature type="active site" description="Schiff-base intermediate with substrate" evidence="12">
    <location>
        <position position="67"/>
    </location>
</feature>
<keyword evidence="2 12" id="KW-0479">Metal-binding</keyword>
<feature type="active site" description="Nucleophile" evidence="12">
    <location>
        <position position="11"/>
    </location>
</feature>
<dbReference type="Pfam" id="PF00702">
    <property type="entry name" value="Hydrolase"/>
    <property type="match status" value="1"/>
</dbReference>
<keyword evidence="3 12" id="KW-0378">Hydrolase</keyword>
<dbReference type="NCBIfam" id="TIGR01422">
    <property type="entry name" value="phosphonatase"/>
    <property type="match status" value="1"/>
</dbReference>
<comment type="caution">
    <text evidence="13">The sequence shown here is derived from an EMBL/GenBank/DDBJ whole genome shotgun (WGS) entry which is preliminary data.</text>
</comment>
<dbReference type="InterPro" id="IPR006439">
    <property type="entry name" value="HAD-SF_hydro_IA"/>
</dbReference>
<dbReference type="InterPro" id="IPR023198">
    <property type="entry name" value="PGP-like_dom2"/>
</dbReference>
<evidence type="ECO:0000256" key="9">
    <source>
        <dbReference type="ARBA" id="ARBA00066472"/>
    </source>
</evidence>
<name>G5PZ08_SALMO</name>
<reference evidence="13 14" key="1">
    <citation type="journal article" date="2011" name="BMC Genomics">
        <title>Genome sequencing reveals diversification of virulence factor content and possible host adaptation in distinct subpopulations of Salmonella enterica.</title>
        <authorList>
            <person name="den Bakker H.C."/>
            <person name="Moreno Switt A.I."/>
            <person name="Govoni G."/>
            <person name="Cummings C.A."/>
            <person name="Ranieri M.L."/>
            <person name="Degoricija L."/>
            <person name="Hoelzer K."/>
            <person name="Rodriguez-Rivera L.D."/>
            <person name="Brown S."/>
            <person name="Bolchacova E."/>
            <person name="Furtado M.R."/>
            <person name="Wiedmann M."/>
        </authorList>
    </citation>
    <scope>NUCLEOTIDE SEQUENCE [LARGE SCALE GENOMIC DNA]</scope>
    <source>
        <strain evidence="13 14">S5-403</strain>
    </source>
</reference>
<dbReference type="SFLD" id="SFLDS00003">
    <property type="entry name" value="Haloacid_Dehalogenase"/>
    <property type="match status" value="1"/>
</dbReference>
<dbReference type="GO" id="GO:0005829">
    <property type="term" value="C:cytosol"/>
    <property type="evidence" value="ECO:0007669"/>
    <property type="project" value="TreeGrafter"/>
</dbReference>
<dbReference type="Proteomes" id="UP000003221">
    <property type="component" value="Unassembled WGS sequence"/>
</dbReference>
<dbReference type="Gene3D" id="1.10.150.240">
    <property type="entry name" value="Putative phosphatase, domain 2"/>
    <property type="match status" value="1"/>
</dbReference>
<evidence type="ECO:0000256" key="7">
    <source>
        <dbReference type="ARBA" id="ARBA00056573"/>
    </source>
</evidence>
<evidence type="ECO:0000256" key="3">
    <source>
        <dbReference type="ARBA" id="ARBA00022801"/>
    </source>
</evidence>
<organism evidence="13 14">
    <name type="scientific">Salmonella enterica subsp. enterica serovar Montevideo str. S5-403</name>
    <dbReference type="NCBI Taxonomy" id="913242"/>
    <lineage>
        <taxon>Bacteria</taxon>
        <taxon>Pseudomonadati</taxon>
        <taxon>Pseudomonadota</taxon>
        <taxon>Gammaproteobacteria</taxon>
        <taxon>Enterobacterales</taxon>
        <taxon>Enterobacteriaceae</taxon>
        <taxon>Salmonella</taxon>
    </lineage>
</organism>
<protein>
    <recommendedName>
        <fullName evidence="10 12">Phosphonoacetaldehyde hydrolase</fullName>
        <shortName evidence="12">Phosphonatase</shortName>
        <ecNumber evidence="9 12">3.11.1.1</ecNumber>
    </recommendedName>
    <alternativeName>
        <fullName evidence="11 12">Phosphonoacetaldehyde phosphonohydrolase</fullName>
    </alternativeName>
</protein>
<dbReference type="InterPro" id="IPR006323">
    <property type="entry name" value="Phosphonoacetald_hydro"/>
</dbReference>
<evidence type="ECO:0000313" key="14">
    <source>
        <dbReference type="Proteomes" id="UP000003221"/>
    </source>
</evidence>
<dbReference type="HAMAP" id="MF_01375">
    <property type="entry name" value="PhnX"/>
    <property type="match status" value="1"/>
</dbReference>
<dbReference type="AlphaFoldDB" id="G5PZ08"/>
<dbReference type="InterPro" id="IPR023214">
    <property type="entry name" value="HAD_sf"/>
</dbReference>
<dbReference type="Gene3D" id="3.40.50.1000">
    <property type="entry name" value="HAD superfamily/HAD-like"/>
    <property type="match status" value="1"/>
</dbReference>
<proteinExistence type="inferred from homology"/>
<dbReference type="EMBL" id="AFCS01000172">
    <property type="protein sequence ID" value="EHC82656.1"/>
    <property type="molecule type" value="Genomic_DNA"/>
</dbReference>
<dbReference type="PANTHER" id="PTHR43434">
    <property type="entry name" value="PHOSPHOGLYCOLATE PHOSPHATASE"/>
    <property type="match status" value="1"/>
</dbReference>
<dbReference type="InterPro" id="IPR050155">
    <property type="entry name" value="HAD-like_hydrolase_sf"/>
</dbReference>
<dbReference type="GO" id="GO:0000287">
    <property type="term" value="F:magnesium ion binding"/>
    <property type="evidence" value="ECO:0007669"/>
    <property type="project" value="UniProtKB-UniRule"/>
</dbReference>
<dbReference type="PANTHER" id="PTHR43434:SF19">
    <property type="entry name" value="PHOSPHONOACETALDEHYDE HYDROLASE"/>
    <property type="match status" value="1"/>
</dbReference>
<dbReference type="InterPro" id="IPR036412">
    <property type="entry name" value="HAD-like_sf"/>
</dbReference>
<evidence type="ECO:0000256" key="4">
    <source>
        <dbReference type="ARBA" id="ARBA00022842"/>
    </source>
</evidence>
<evidence type="ECO:0000256" key="6">
    <source>
        <dbReference type="ARBA" id="ARBA00052005"/>
    </source>
</evidence>
<accession>G5PZ08</accession>
<dbReference type="SFLD" id="SFLDG01129">
    <property type="entry name" value="C1.5:_HAD__Beta-PGM__Phosphata"/>
    <property type="match status" value="1"/>
</dbReference>
<dbReference type="NCBIfam" id="TIGR01509">
    <property type="entry name" value="HAD-SF-IA-v3"/>
    <property type="match status" value="1"/>
</dbReference>
<feature type="binding site" evidence="12">
    <location>
        <position position="13"/>
    </location>
    <ligand>
        <name>Mg(2+)</name>
        <dbReference type="ChEBI" id="CHEBI:18420"/>
    </ligand>
</feature>
<feature type="binding site" evidence="12">
    <location>
        <position position="11"/>
    </location>
    <ligand>
        <name>Mg(2+)</name>
        <dbReference type="ChEBI" id="CHEBI:18420"/>
    </ligand>
</feature>
<evidence type="ECO:0000313" key="13">
    <source>
        <dbReference type="EMBL" id="EHC82656.1"/>
    </source>
</evidence>
<evidence type="ECO:0000256" key="12">
    <source>
        <dbReference type="HAMAP-Rule" id="MF_01375"/>
    </source>
</evidence>
<dbReference type="CDD" id="cd02586">
    <property type="entry name" value="HAD_PHN"/>
    <property type="match status" value="1"/>
</dbReference>
<dbReference type="GO" id="GO:0006281">
    <property type="term" value="P:DNA repair"/>
    <property type="evidence" value="ECO:0007669"/>
    <property type="project" value="TreeGrafter"/>
</dbReference>
<feature type="binding site" evidence="12">
    <location>
        <position position="201"/>
    </location>
    <ligand>
        <name>Mg(2+)</name>
        <dbReference type="ChEBI" id="CHEBI:18420"/>
    </ligand>
</feature>
<dbReference type="FunFam" id="1.10.150.240:FF:000006">
    <property type="entry name" value="Phosphonoacetaldehyde hydrolase"/>
    <property type="match status" value="1"/>
</dbReference>
<comment type="subunit">
    <text evidence="1 12">Homodimer.</text>
</comment>
<evidence type="ECO:0000256" key="8">
    <source>
        <dbReference type="ARBA" id="ARBA00061543"/>
    </source>
</evidence>
<comment type="catalytic activity">
    <reaction evidence="6 12">
        <text>phosphonoacetaldehyde + H2O = acetaldehyde + phosphate + H(+)</text>
        <dbReference type="Rhea" id="RHEA:18905"/>
        <dbReference type="ChEBI" id="CHEBI:15343"/>
        <dbReference type="ChEBI" id="CHEBI:15377"/>
        <dbReference type="ChEBI" id="CHEBI:15378"/>
        <dbReference type="ChEBI" id="CHEBI:43474"/>
        <dbReference type="ChEBI" id="CHEBI:58383"/>
        <dbReference type="EC" id="3.11.1.1"/>
    </reaction>
</comment>
<comment type="cofactor">
    <cofactor evidence="12">
        <name>Mg(2+)</name>
        <dbReference type="ChEBI" id="CHEBI:18420"/>
    </cofactor>
    <text evidence="12">Binds 1 Mg(2+) ion per subunit.</text>
</comment>
<comment type="similarity">
    <text evidence="8 12">Belongs to the HAD-like hydrolase superfamily. PhnX family.</text>
</comment>